<evidence type="ECO:0000313" key="6">
    <source>
        <dbReference type="EMBL" id="PFG17614.1"/>
    </source>
</evidence>
<comment type="caution">
    <text evidence="6">The sequence shown here is derived from an EMBL/GenBank/DDBJ whole genome shotgun (WGS) entry which is preliminary data.</text>
</comment>
<keyword evidence="4" id="KW-0732">Signal</keyword>
<dbReference type="AlphaFoldDB" id="A0A2A9CT56"/>
<dbReference type="PANTHER" id="PTHR30290:SF10">
    <property type="entry name" value="PERIPLASMIC OLIGOPEPTIDE-BINDING PROTEIN-RELATED"/>
    <property type="match status" value="1"/>
</dbReference>
<evidence type="ECO:0000256" key="4">
    <source>
        <dbReference type="ARBA" id="ARBA00022729"/>
    </source>
</evidence>
<organism evidence="6 7">
    <name type="scientific">Propionicimonas paludicola</name>
    <dbReference type="NCBI Taxonomy" id="185243"/>
    <lineage>
        <taxon>Bacteria</taxon>
        <taxon>Bacillati</taxon>
        <taxon>Actinomycetota</taxon>
        <taxon>Actinomycetes</taxon>
        <taxon>Propionibacteriales</taxon>
        <taxon>Nocardioidaceae</taxon>
        <taxon>Propionicimonas</taxon>
    </lineage>
</organism>
<dbReference type="PIRSF" id="PIRSF002741">
    <property type="entry name" value="MppA"/>
    <property type="match status" value="1"/>
</dbReference>
<dbReference type="PANTHER" id="PTHR30290">
    <property type="entry name" value="PERIPLASMIC BINDING COMPONENT OF ABC TRANSPORTER"/>
    <property type="match status" value="1"/>
</dbReference>
<dbReference type="Proteomes" id="UP000226079">
    <property type="component" value="Unassembled WGS sequence"/>
</dbReference>
<dbReference type="GO" id="GO:0042597">
    <property type="term" value="C:periplasmic space"/>
    <property type="evidence" value="ECO:0007669"/>
    <property type="project" value="UniProtKB-ARBA"/>
</dbReference>
<comment type="similarity">
    <text evidence="2">Belongs to the bacterial solute-binding protein 5 family.</text>
</comment>
<comment type="subcellular location">
    <subcellularLocation>
        <location evidence="1">Cell envelope</location>
    </subcellularLocation>
</comment>
<dbReference type="Gene3D" id="3.10.105.10">
    <property type="entry name" value="Dipeptide-binding Protein, Domain 3"/>
    <property type="match status" value="1"/>
</dbReference>
<gene>
    <name evidence="6" type="ORF">ATK74_2187</name>
</gene>
<evidence type="ECO:0000259" key="5">
    <source>
        <dbReference type="Pfam" id="PF00496"/>
    </source>
</evidence>
<evidence type="ECO:0000256" key="2">
    <source>
        <dbReference type="ARBA" id="ARBA00005695"/>
    </source>
</evidence>
<evidence type="ECO:0000256" key="1">
    <source>
        <dbReference type="ARBA" id="ARBA00004196"/>
    </source>
</evidence>
<accession>A0A2A9CT56</accession>
<dbReference type="SUPFAM" id="SSF53850">
    <property type="entry name" value="Periplasmic binding protein-like II"/>
    <property type="match status" value="1"/>
</dbReference>
<dbReference type="Gene3D" id="3.90.76.10">
    <property type="entry name" value="Dipeptide-binding Protein, Domain 1"/>
    <property type="match status" value="1"/>
</dbReference>
<dbReference type="GO" id="GO:1904680">
    <property type="term" value="F:peptide transmembrane transporter activity"/>
    <property type="evidence" value="ECO:0007669"/>
    <property type="project" value="TreeGrafter"/>
</dbReference>
<keyword evidence="7" id="KW-1185">Reference proteome</keyword>
<dbReference type="Pfam" id="PF00496">
    <property type="entry name" value="SBP_bac_5"/>
    <property type="match status" value="1"/>
</dbReference>
<proteinExistence type="inferred from homology"/>
<dbReference type="InterPro" id="IPR030678">
    <property type="entry name" value="Peptide/Ni-bd"/>
</dbReference>
<dbReference type="CDD" id="cd08503">
    <property type="entry name" value="PBP2_NikA_DppA_OppA_like_17"/>
    <property type="match status" value="1"/>
</dbReference>
<feature type="domain" description="Solute-binding protein family 5" evidence="5">
    <location>
        <begin position="101"/>
        <end position="433"/>
    </location>
</feature>
<keyword evidence="3" id="KW-0813">Transport</keyword>
<dbReference type="InterPro" id="IPR039424">
    <property type="entry name" value="SBP_5"/>
</dbReference>
<dbReference type="InterPro" id="IPR000914">
    <property type="entry name" value="SBP_5_dom"/>
</dbReference>
<dbReference type="GO" id="GO:0015833">
    <property type="term" value="P:peptide transport"/>
    <property type="evidence" value="ECO:0007669"/>
    <property type="project" value="TreeGrafter"/>
</dbReference>
<evidence type="ECO:0000256" key="3">
    <source>
        <dbReference type="ARBA" id="ARBA00022448"/>
    </source>
</evidence>
<name>A0A2A9CT56_9ACTN</name>
<dbReference type="RefSeq" id="WP_169923822.1">
    <property type="nucleotide sequence ID" value="NZ_PDJC01000001.1"/>
</dbReference>
<dbReference type="Gene3D" id="3.40.190.10">
    <property type="entry name" value="Periplasmic binding protein-like II"/>
    <property type="match status" value="1"/>
</dbReference>
<dbReference type="GO" id="GO:0030313">
    <property type="term" value="C:cell envelope"/>
    <property type="evidence" value="ECO:0007669"/>
    <property type="project" value="UniProtKB-SubCell"/>
</dbReference>
<protein>
    <submittedName>
        <fullName evidence="6">Peptide/nickel transport system substrate-binding protein</fullName>
    </submittedName>
</protein>
<reference evidence="6 7" key="1">
    <citation type="submission" date="2017-10" db="EMBL/GenBank/DDBJ databases">
        <title>Sequencing the genomes of 1000 actinobacteria strains.</title>
        <authorList>
            <person name="Klenk H.-P."/>
        </authorList>
    </citation>
    <scope>NUCLEOTIDE SEQUENCE [LARGE SCALE GENOMIC DNA]</scope>
    <source>
        <strain evidence="6 7">DSM 15597</strain>
    </source>
</reference>
<dbReference type="EMBL" id="PDJC01000001">
    <property type="protein sequence ID" value="PFG17614.1"/>
    <property type="molecule type" value="Genomic_DNA"/>
</dbReference>
<sequence>METASAKGGLESGASRARPVRLLSRLTVFAATAALFTACSAGPAATESSSPAAPTVLRVGVVSLSDADALDPAKATTTGGYILSRQLFDTLTEYGPDGAWKPQLAASVTPGTTADKWTVTLNAAKWSDGKPVTAADVVATVKRWFAKKLPPAGSLPFIDPAKVTATDDKTVEFSLKYPTVTFPEALTSPTMAIVPADFDPAKPIGSGPFVLASNDPGVQLAFTANTGYFGGAPGASELEVKSFPDSAAAASALTAGQIDVDASLDPSLVDTVKTAPGFQIFDYATSGSLTWVMNTKKKPFDDPVVRQALRLAVDRQQLIDQVYNGFGKLGNDVFNPFDPMYNSTLAQRTYDPEGAKKLLTDAGYTLPVKVELVGTNNQPTSERQNQALVQQAKAAGFAIDYKFVDSATFYGDAYGTYPLSLSYWGFLGIFDQAAFTITKTAPYNSSHWTNAEFDKLYSQAITTVDDTKRKELVAGMQKIEYDSGAYIVPLFLSTVVGLSDKVTGAQAYPNSDGAFGYNFRILGLKG</sequence>
<evidence type="ECO:0000313" key="7">
    <source>
        <dbReference type="Proteomes" id="UP000226079"/>
    </source>
</evidence>
<dbReference type="GO" id="GO:0043190">
    <property type="term" value="C:ATP-binding cassette (ABC) transporter complex"/>
    <property type="evidence" value="ECO:0007669"/>
    <property type="project" value="InterPro"/>
</dbReference>